<dbReference type="EMBL" id="FPCH01000002">
    <property type="protein sequence ID" value="SFV34077.1"/>
    <property type="molecule type" value="Genomic_DNA"/>
</dbReference>
<name>A0A1I7NHC4_9HYPH</name>
<evidence type="ECO:0000256" key="1">
    <source>
        <dbReference type="SAM" id="MobiDB-lite"/>
    </source>
</evidence>
<dbReference type="RefSeq" id="WP_092867719.1">
    <property type="nucleotide sequence ID" value="NZ_FPCH01000002.1"/>
</dbReference>
<gene>
    <name evidence="2" type="ORF">SAMN04488557_2208</name>
</gene>
<keyword evidence="3" id="KW-1185">Reference proteome</keyword>
<dbReference type="AlphaFoldDB" id="A0A1I7NHC4"/>
<organism evidence="2 3">
    <name type="scientific">Hyphomicrobium facile</name>
    <dbReference type="NCBI Taxonomy" id="51670"/>
    <lineage>
        <taxon>Bacteria</taxon>
        <taxon>Pseudomonadati</taxon>
        <taxon>Pseudomonadota</taxon>
        <taxon>Alphaproteobacteria</taxon>
        <taxon>Hyphomicrobiales</taxon>
        <taxon>Hyphomicrobiaceae</taxon>
        <taxon>Hyphomicrobium</taxon>
    </lineage>
</organism>
<dbReference type="Proteomes" id="UP000199423">
    <property type="component" value="Unassembled WGS sequence"/>
</dbReference>
<sequence>MYVATTPWRRHPAKPQRPEQPSPALPAITFGPPLEAFAAERLQRKPGQELHLSVAFDAYKEWCGLRQRTVLGRTRFDHGLIKLAQEIGLDVEISSLIIHDIALRRRHAR</sequence>
<feature type="region of interest" description="Disordered" evidence="1">
    <location>
        <begin position="1"/>
        <end position="27"/>
    </location>
</feature>
<accession>A0A1I7NHC4</accession>
<protein>
    <submittedName>
        <fullName evidence="2">Uncharacterized protein</fullName>
    </submittedName>
</protein>
<evidence type="ECO:0000313" key="2">
    <source>
        <dbReference type="EMBL" id="SFV34077.1"/>
    </source>
</evidence>
<evidence type="ECO:0000313" key="3">
    <source>
        <dbReference type="Proteomes" id="UP000199423"/>
    </source>
</evidence>
<proteinExistence type="predicted"/>
<reference evidence="3" key="1">
    <citation type="submission" date="2016-10" db="EMBL/GenBank/DDBJ databases">
        <authorList>
            <person name="Varghese N."/>
            <person name="Submissions S."/>
        </authorList>
    </citation>
    <scope>NUCLEOTIDE SEQUENCE [LARGE SCALE GENOMIC DNA]</scope>
    <source>
        <strain evidence="3">DSM 1565</strain>
    </source>
</reference>